<dbReference type="STRING" id="1314785.A0A165FL80"/>
<sequence>MHTISPAATHPTTVDDDASSVATACRSVVEQLSLHNFGAARADTPCSDPPLTELMSEDKQSIASSFTEKHPAYHGTGPTRCASIRTQRTTSTRVTNSSVLTGQATLVDDADNNTAVSMYVASVSLPPRRHKHKVPGADDIEVDLLPVFDAYERLHAAVCRRETARLPDAAETFTQQLSLTVQGVDRTAGSVRYASAYESAKKNLKFSQELLELHYSKVHWDDTNDTVAALATGYQLMEMTMASFRSLLQAVETECEALETPIETDMSSNTRSTAGKLRIMTENLKPKKALFQRLRRLSRGCMAAFDISLPPTPIVTGPGEHGAPGSVVRPARFSDDSGSTSETEPEPLRESYLEVRPPDESSHVPYTIKASLDVFPEPSPKLTQLSLPSGVSYTTELKRAPDGTIIAATLPELIRILTDQHEILSTDRPDLLDAFFLFFRSFAPPAIFMDMLVERYNQSAPAGLDEVQLHAWRLYQRFAKINIAKLLCLWLENYWKESADSGMLNRIIQFTFGTLTKDTDLPEDTAKLVASSLCECASGRRSSEYGLWLAKEIKQTEAAAIIYKPTEFQPRLEQLKMLRPDQLSMVDIGFFRKPGGAEELARQLTVIESELFHSFLPEDLIHFGDPKFRRNLDRWKAFSNALSLWVTSCILDHREAVVRAQLIELFTSVASTCKRMRNYNSALAILLGLQSNSITRLEKTEQAMLPYRESRIDLENFFDPRSNWSMYRAEVTQNIPAIPLTVAMIKDTKLNRELLPRIQSTVVPLSAPIQDMIPLQYYRNMRKTVRDLEKCYGSYNLERVDLLYDWLKNNISPFEKEEYDRYSQVLYKKSLLLEPKQPDNLP</sequence>
<dbReference type="AlphaFoldDB" id="A0A165FL80"/>
<dbReference type="PROSITE" id="PS50212">
    <property type="entry name" value="RASGEF_NTER"/>
    <property type="match status" value="1"/>
</dbReference>
<keyword evidence="7" id="KW-1185">Reference proteome</keyword>
<dbReference type="CDD" id="cd06224">
    <property type="entry name" value="REM"/>
    <property type="match status" value="1"/>
</dbReference>
<dbReference type="PANTHER" id="PTHR23113:SF348">
    <property type="entry name" value="GUANYL-NUCLEOTIDE EXCHANGE FACTOR RASGEF, PUTATIVE (AFU_ORTHOLOGUE AFUA_1G04700)-RELATED"/>
    <property type="match status" value="1"/>
</dbReference>
<proteinExistence type="predicted"/>
<reference evidence="6 7" key="1">
    <citation type="journal article" date="2016" name="Mol. Biol. Evol.">
        <title>Comparative Genomics of Early-Diverging Mushroom-Forming Fungi Provides Insights into the Origins of Lignocellulose Decay Capabilities.</title>
        <authorList>
            <person name="Nagy L.G."/>
            <person name="Riley R."/>
            <person name="Tritt A."/>
            <person name="Adam C."/>
            <person name="Daum C."/>
            <person name="Floudas D."/>
            <person name="Sun H."/>
            <person name="Yadav J.S."/>
            <person name="Pangilinan J."/>
            <person name="Larsson K.H."/>
            <person name="Matsuura K."/>
            <person name="Barry K."/>
            <person name="Labutti K."/>
            <person name="Kuo R."/>
            <person name="Ohm R.A."/>
            <person name="Bhattacharya S.S."/>
            <person name="Shirouzu T."/>
            <person name="Yoshinaga Y."/>
            <person name="Martin F.M."/>
            <person name="Grigoriev I.V."/>
            <person name="Hibbett D.S."/>
        </authorList>
    </citation>
    <scope>NUCLEOTIDE SEQUENCE [LARGE SCALE GENOMIC DNA]</scope>
    <source>
        <strain evidence="6 7">93-53</strain>
    </source>
</reference>
<evidence type="ECO:0000259" key="5">
    <source>
        <dbReference type="PROSITE" id="PS50212"/>
    </source>
</evidence>
<dbReference type="PROSITE" id="PS50009">
    <property type="entry name" value="RASGEF_CAT"/>
    <property type="match status" value="1"/>
</dbReference>
<evidence type="ECO:0000256" key="2">
    <source>
        <dbReference type="PROSITE-ProRule" id="PRU00168"/>
    </source>
</evidence>
<dbReference type="Pfam" id="PF00617">
    <property type="entry name" value="RasGEF"/>
    <property type="match status" value="1"/>
</dbReference>
<dbReference type="GeneID" id="63823920"/>
<feature type="compositionally biased region" description="Basic and acidic residues" evidence="3">
    <location>
        <begin position="346"/>
        <end position="360"/>
    </location>
</feature>
<dbReference type="InterPro" id="IPR036964">
    <property type="entry name" value="RASGEF_cat_dom_sf"/>
</dbReference>
<feature type="region of interest" description="Disordered" evidence="3">
    <location>
        <begin position="316"/>
        <end position="360"/>
    </location>
</feature>
<keyword evidence="1 2" id="KW-0344">Guanine-nucleotide releasing factor</keyword>
<name>A0A165FL80_9APHY</name>
<dbReference type="GO" id="GO:0007265">
    <property type="term" value="P:Ras protein signal transduction"/>
    <property type="evidence" value="ECO:0007669"/>
    <property type="project" value="TreeGrafter"/>
</dbReference>
<dbReference type="EMBL" id="KV427612">
    <property type="protein sequence ID" value="KZT09138.1"/>
    <property type="molecule type" value="Genomic_DNA"/>
</dbReference>
<gene>
    <name evidence="6" type="ORF">LAESUDRAFT_712274</name>
</gene>
<evidence type="ECO:0000256" key="1">
    <source>
        <dbReference type="ARBA" id="ARBA00022658"/>
    </source>
</evidence>
<dbReference type="SMART" id="SM00147">
    <property type="entry name" value="RasGEF"/>
    <property type="match status" value="1"/>
</dbReference>
<dbReference type="InterPro" id="IPR001895">
    <property type="entry name" value="RASGEF_cat_dom"/>
</dbReference>
<feature type="domain" description="Ras-GEF" evidence="4">
    <location>
        <begin position="596"/>
        <end position="836"/>
    </location>
</feature>
<dbReference type="OrthoDB" id="546434at2759"/>
<protein>
    <submittedName>
        <fullName evidence="6">Ras GEF</fullName>
    </submittedName>
</protein>
<organism evidence="6 7">
    <name type="scientific">Laetiporus sulphureus 93-53</name>
    <dbReference type="NCBI Taxonomy" id="1314785"/>
    <lineage>
        <taxon>Eukaryota</taxon>
        <taxon>Fungi</taxon>
        <taxon>Dikarya</taxon>
        <taxon>Basidiomycota</taxon>
        <taxon>Agaricomycotina</taxon>
        <taxon>Agaricomycetes</taxon>
        <taxon>Polyporales</taxon>
        <taxon>Laetiporus</taxon>
    </lineage>
</organism>
<dbReference type="GO" id="GO:0005085">
    <property type="term" value="F:guanyl-nucleotide exchange factor activity"/>
    <property type="evidence" value="ECO:0007669"/>
    <property type="project" value="UniProtKB-KW"/>
</dbReference>
<dbReference type="InterPro" id="IPR023578">
    <property type="entry name" value="Ras_GEF_dom_sf"/>
</dbReference>
<accession>A0A165FL80</accession>
<dbReference type="Gene3D" id="1.10.840.10">
    <property type="entry name" value="Ras guanine-nucleotide exchange factors catalytic domain"/>
    <property type="match status" value="1"/>
</dbReference>
<dbReference type="Gene3D" id="1.20.870.10">
    <property type="entry name" value="Son of sevenless (SoS) protein Chain: S domain 1"/>
    <property type="match status" value="1"/>
</dbReference>
<dbReference type="InParanoid" id="A0A165FL80"/>
<evidence type="ECO:0000256" key="3">
    <source>
        <dbReference type="SAM" id="MobiDB-lite"/>
    </source>
</evidence>
<evidence type="ECO:0000313" key="6">
    <source>
        <dbReference type="EMBL" id="KZT09138.1"/>
    </source>
</evidence>
<dbReference type="RefSeq" id="XP_040766878.1">
    <property type="nucleotide sequence ID" value="XM_040906891.1"/>
</dbReference>
<evidence type="ECO:0000259" key="4">
    <source>
        <dbReference type="PROSITE" id="PS50009"/>
    </source>
</evidence>
<dbReference type="Proteomes" id="UP000076871">
    <property type="component" value="Unassembled WGS sequence"/>
</dbReference>
<dbReference type="Pfam" id="PF00618">
    <property type="entry name" value="RasGEF_N"/>
    <property type="match status" value="1"/>
</dbReference>
<evidence type="ECO:0000313" key="7">
    <source>
        <dbReference type="Proteomes" id="UP000076871"/>
    </source>
</evidence>
<dbReference type="PANTHER" id="PTHR23113">
    <property type="entry name" value="GUANINE NUCLEOTIDE EXCHANGE FACTOR"/>
    <property type="match status" value="1"/>
</dbReference>
<dbReference type="GO" id="GO:0005886">
    <property type="term" value="C:plasma membrane"/>
    <property type="evidence" value="ECO:0007669"/>
    <property type="project" value="TreeGrafter"/>
</dbReference>
<dbReference type="SMART" id="SM00229">
    <property type="entry name" value="RasGEFN"/>
    <property type="match status" value="1"/>
</dbReference>
<dbReference type="InterPro" id="IPR008937">
    <property type="entry name" value="Ras-like_GEF"/>
</dbReference>
<dbReference type="SUPFAM" id="SSF48366">
    <property type="entry name" value="Ras GEF"/>
    <property type="match status" value="1"/>
</dbReference>
<feature type="domain" description="N-terminal Ras-GEF" evidence="5">
    <location>
        <begin position="401"/>
        <end position="537"/>
    </location>
</feature>
<dbReference type="InterPro" id="IPR000651">
    <property type="entry name" value="Ras-like_Gua-exchang_fac_N"/>
</dbReference>